<protein>
    <submittedName>
        <fullName evidence="1">Uncharacterized protein</fullName>
    </submittedName>
</protein>
<comment type="caution">
    <text evidence="1">The sequence shown here is derived from an EMBL/GenBank/DDBJ whole genome shotgun (WGS) entry which is preliminary data.</text>
</comment>
<evidence type="ECO:0000313" key="2">
    <source>
        <dbReference type="Proteomes" id="UP001057402"/>
    </source>
</evidence>
<gene>
    <name evidence="1" type="ORF">MLD38_016107</name>
</gene>
<sequence>MDLDRWCPNECAISTVHGDVIRAQILTRLDGPSLACAACASSRLRSIVASDGASLWTEATRAAWPSTSSPPLTDLIPSFPKGHLSFFSDSHPSLLPVTTSEPALHPADPPSGLVSAVDLFYEDRLLLSQVVDTETHSAWFGSSPFRIDALGLKESIRTDFDGGRTGACGDLVRGMRLSWILIDREGRRAARVSSHEPVEVQRQWSTGDVRVKFAMTVGVTTEGEGTAQCVVVVTCREGEGVREVSLQVEDVEGTVMSGRESLGILTGAMRGERGRGKARAEEERRRFEEFERRKRERKESRRRREGRVDVVFVAVGVMCYVLFWGLLCCR</sequence>
<proteinExistence type="predicted"/>
<keyword evidence="2" id="KW-1185">Reference proteome</keyword>
<dbReference type="Proteomes" id="UP001057402">
    <property type="component" value="Chromosome 4"/>
</dbReference>
<name>A0ACB9RHX7_9MYRT</name>
<reference evidence="2" key="1">
    <citation type="journal article" date="2023" name="Front. Plant Sci.">
        <title>Chromosomal-level genome assembly of Melastoma candidum provides insights into trichome evolution.</title>
        <authorList>
            <person name="Zhong Y."/>
            <person name="Wu W."/>
            <person name="Sun C."/>
            <person name="Zou P."/>
            <person name="Liu Y."/>
            <person name="Dai S."/>
            <person name="Zhou R."/>
        </authorList>
    </citation>
    <scope>NUCLEOTIDE SEQUENCE [LARGE SCALE GENOMIC DNA]</scope>
</reference>
<evidence type="ECO:0000313" key="1">
    <source>
        <dbReference type="EMBL" id="KAI4378657.1"/>
    </source>
</evidence>
<dbReference type="EMBL" id="CM042883">
    <property type="protein sequence ID" value="KAI4378657.1"/>
    <property type="molecule type" value="Genomic_DNA"/>
</dbReference>
<organism evidence="1 2">
    <name type="scientific">Melastoma candidum</name>
    <dbReference type="NCBI Taxonomy" id="119954"/>
    <lineage>
        <taxon>Eukaryota</taxon>
        <taxon>Viridiplantae</taxon>
        <taxon>Streptophyta</taxon>
        <taxon>Embryophyta</taxon>
        <taxon>Tracheophyta</taxon>
        <taxon>Spermatophyta</taxon>
        <taxon>Magnoliopsida</taxon>
        <taxon>eudicotyledons</taxon>
        <taxon>Gunneridae</taxon>
        <taxon>Pentapetalae</taxon>
        <taxon>rosids</taxon>
        <taxon>malvids</taxon>
        <taxon>Myrtales</taxon>
        <taxon>Melastomataceae</taxon>
        <taxon>Melastomatoideae</taxon>
        <taxon>Melastomateae</taxon>
        <taxon>Melastoma</taxon>
    </lineage>
</organism>
<accession>A0ACB9RHX7</accession>